<dbReference type="GO" id="GO:0008081">
    <property type="term" value="F:phosphoric diester hydrolase activity"/>
    <property type="evidence" value="ECO:0007669"/>
    <property type="project" value="UniProtKB-ARBA"/>
</dbReference>
<gene>
    <name evidence="3" type="ORF">IPJ38_07550</name>
</gene>
<feature type="region of interest" description="Disordered" evidence="1">
    <location>
        <begin position="62"/>
        <end position="83"/>
    </location>
</feature>
<evidence type="ECO:0000313" key="3">
    <source>
        <dbReference type="EMBL" id="MBK7414984.1"/>
    </source>
</evidence>
<dbReference type="InterPro" id="IPR021812">
    <property type="entry name" value="DUF3391"/>
</dbReference>
<evidence type="ECO:0000259" key="2">
    <source>
        <dbReference type="PROSITE" id="PS51832"/>
    </source>
</evidence>
<evidence type="ECO:0000313" key="4">
    <source>
        <dbReference type="Proteomes" id="UP000739411"/>
    </source>
</evidence>
<accession>A0A935JYP7</accession>
<proteinExistence type="predicted"/>
<dbReference type="Pfam" id="PF13487">
    <property type="entry name" value="HD_5"/>
    <property type="match status" value="1"/>
</dbReference>
<reference evidence="3 4" key="1">
    <citation type="submission" date="2020-10" db="EMBL/GenBank/DDBJ databases">
        <title>Connecting structure to function with the recovery of over 1000 high-quality activated sludge metagenome-assembled genomes encoding full-length rRNA genes using long-read sequencing.</title>
        <authorList>
            <person name="Singleton C.M."/>
            <person name="Petriglieri F."/>
            <person name="Kristensen J.M."/>
            <person name="Kirkegaard R.H."/>
            <person name="Michaelsen T.Y."/>
            <person name="Andersen M.H."/>
            <person name="Karst S.M."/>
            <person name="Dueholm M.S."/>
            <person name="Nielsen P.H."/>
            <person name="Albertsen M."/>
        </authorList>
    </citation>
    <scope>NUCLEOTIDE SEQUENCE [LARGE SCALE GENOMIC DNA]</scope>
    <source>
        <strain evidence="3">EsbW_18-Q3-R4-48_BATAC.463</strain>
    </source>
</reference>
<dbReference type="Pfam" id="PF11871">
    <property type="entry name" value="DUF3391"/>
    <property type="match status" value="1"/>
</dbReference>
<name>A0A935JYP7_9RHOO</name>
<dbReference type="PANTHER" id="PTHR43155">
    <property type="entry name" value="CYCLIC DI-GMP PHOSPHODIESTERASE PA4108-RELATED"/>
    <property type="match status" value="1"/>
</dbReference>
<comment type="caution">
    <text evidence="3">The sequence shown here is derived from an EMBL/GenBank/DDBJ whole genome shotgun (WGS) entry which is preliminary data.</text>
</comment>
<feature type="domain" description="HD-GYP" evidence="2">
    <location>
        <begin position="171"/>
        <end position="367"/>
    </location>
</feature>
<dbReference type="InterPro" id="IPR003607">
    <property type="entry name" value="HD/PDEase_dom"/>
</dbReference>
<dbReference type="CDD" id="cd00077">
    <property type="entry name" value="HDc"/>
    <property type="match status" value="1"/>
</dbReference>
<dbReference type="SUPFAM" id="SSF109604">
    <property type="entry name" value="HD-domain/PDEase-like"/>
    <property type="match status" value="1"/>
</dbReference>
<dbReference type="Proteomes" id="UP000739411">
    <property type="component" value="Unassembled WGS sequence"/>
</dbReference>
<dbReference type="Gene3D" id="1.10.3210.10">
    <property type="entry name" value="Hypothetical protein af1432"/>
    <property type="match status" value="1"/>
</dbReference>
<sequence>MSHKINVLTLDLQIGMFVSDLDRPWIETPFIMQGLVIETEAQIATLQQYCRQVTVDRSRSLGDAYAPRDNGKDAPRPPGSLPVFNKVTDARPDDFADICRHLRREPFTRRYRYSPDLNAADQQSQLEAELLFTAPLVDDVKKTLKSIREGLSQSQNVSLKEIGSQVSEMAQAIERNADAMLWLARLRSADQYSYDHAIDVSVHLMVFARFLGLPLNTIEQLGLAGMMMDIGKIDIPTEILSKPGDLTKEEYLLVQSHVASSLEMLLGREGFPTHVLDIVASHHERVDGSGYPRRLKGERISFHGELAGLADSYCAMTRNRAYGPAISSQKALEALIRMRGIKFRDSVVDQFIQCIGIYPIGSLVELNTGEVGVVIQQNQIRRLKPRLLIVLAHDKSVECYPITLDLMMDPITPDGREYRITQALPTNAYGIDPAEFYLA</sequence>
<protein>
    <submittedName>
        <fullName evidence="3">HD-GYP domain-containing protein</fullName>
    </submittedName>
</protein>
<dbReference type="PANTHER" id="PTHR43155:SF2">
    <property type="entry name" value="CYCLIC DI-GMP PHOSPHODIESTERASE PA4108"/>
    <property type="match status" value="1"/>
</dbReference>
<dbReference type="AlphaFoldDB" id="A0A935JYP7"/>
<evidence type="ECO:0000256" key="1">
    <source>
        <dbReference type="SAM" id="MobiDB-lite"/>
    </source>
</evidence>
<dbReference type="PROSITE" id="PS51832">
    <property type="entry name" value="HD_GYP"/>
    <property type="match status" value="1"/>
</dbReference>
<dbReference type="InterPro" id="IPR037522">
    <property type="entry name" value="HD_GYP_dom"/>
</dbReference>
<organism evidence="3 4">
    <name type="scientific">Candidatus Dechloromonas phosphorivorans</name>
    <dbReference type="NCBI Taxonomy" id="2899244"/>
    <lineage>
        <taxon>Bacteria</taxon>
        <taxon>Pseudomonadati</taxon>
        <taxon>Pseudomonadota</taxon>
        <taxon>Betaproteobacteria</taxon>
        <taxon>Rhodocyclales</taxon>
        <taxon>Azonexaceae</taxon>
        <taxon>Dechloromonas</taxon>
    </lineage>
</organism>
<dbReference type="EMBL" id="JADJMS010000015">
    <property type="protein sequence ID" value="MBK7414984.1"/>
    <property type="molecule type" value="Genomic_DNA"/>
</dbReference>